<protein>
    <submittedName>
        <fullName evidence="1">Uncharacterized protein</fullName>
    </submittedName>
</protein>
<dbReference type="RefSeq" id="WP_176991829.1">
    <property type="nucleotide sequence ID" value="NZ_JACARL010000015.1"/>
</dbReference>
<evidence type="ECO:0000313" key="3">
    <source>
        <dbReference type="Proteomes" id="UP000563268"/>
    </source>
</evidence>
<dbReference type="EMBL" id="JACARL010000015">
    <property type="protein sequence ID" value="NWE80808.1"/>
    <property type="molecule type" value="Genomic_DNA"/>
</dbReference>
<reference evidence="3 4" key="1">
    <citation type="submission" date="2020-04" db="EMBL/GenBank/DDBJ databases">
        <title>Molecular characterization of pseudomonads from Agaricus bisporus reveal novel blotch 2 pathogens in Western Europe.</title>
        <authorList>
            <person name="Taparia T."/>
            <person name="Krijger M."/>
            <person name="Haynes E."/>
            <person name="Elpinstone J.G."/>
            <person name="Noble R."/>
            <person name="Van Der Wolf J."/>
        </authorList>
    </citation>
    <scope>NUCLEOTIDE SEQUENCE [LARGE SCALE GENOMIC DNA]</scope>
    <source>
        <strain evidence="2 4">K6002</strain>
        <strain evidence="1 3">K7002</strain>
    </source>
</reference>
<evidence type="ECO:0000313" key="4">
    <source>
        <dbReference type="Proteomes" id="UP000590218"/>
    </source>
</evidence>
<accession>A0A7Y8E851</accession>
<proteinExistence type="predicted"/>
<dbReference type="EMBL" id="JACARM010000040">
    <property type="protein sequence ID" value="NWE09734.1"/>
    <property type="molecule type" value="Genomic_DNA"/>
</dbReference>
<evidence type="ECO:0000313" key="2">
    <source>
        <dbReference type="EMBL" id="NWE80808.1"/>
    </source>
</evidence>
<gene>
    <name evidence="1" type="ORF">HX788_21745</name>
    <name evidence="2" type="ORF">HX795_01710</name>
</gene>
<dbReference type="Proteomes" id="UP000563268">
    <property type="component" value="Unassembled WGS sequence"/>
</dbReference>
<dbReference type="Proteomes" id="UP000590218">
    <property type="component" value="Unassembled WGS sequence"/>
</dbReference>
<dbReference type="AlphaFoldDB" id="A0A7Y8E851"/>
<organism evidence="1 3">
    <name type="scientific">Pseudomonas edaphica</name>
    <dbReference type="NCBI Taxonomy" id="2006980"/>
    <lineage>
        <taxon>Bacteria</taxon>
        <taxon>Pseudomonadati</taxon>
        <taxon>Pseudomonadota</taxon>
        <taxon>Gammaproteobacteria</taxon>
        <taxon>Pseudomonadales</taxon>
        <taxon>Pseudomonadaceae</taxon>
        <taxon>Pseudomonas</taxon>
    </lineage>
</organism>
<comment type="caution">
    <text evidence="1">The sequence shown here is derived from an EMBL/GenBank/DDBJ whole genome shotgun (WGS) entry which is preliminary data.</text>
</comment>
<name>A0A7Y8E851_9PSED</name>
<sequence length="75" mass="8417">MPEVIEVEFHSKAVSDFQLSRLVRASLRKYSVPITAFISDAAIMNDRCVGISFDHSEKENPYRTDGSILVTGEIQ</sequence>
<evidence type="ECO:0000313" key="1">
    <source>
        <dbReference type="EMBL" id="NWE09734.1"/>
    </source>
</evidence>